<evidence type="ECO:0000313" key="4">
    <source>
        <dbReference type="Proteomes" id="UP000217265"/>
    </source>
</evidence>
<dbReference type="InterPro" id="IPR013424">
    <property type="entry name" value="Ice-binding_C"/>
</dbReference>
<evidence type="ECO:0000313" key="3">
    <source>
        <dbReference type="EMBL" id="ATC64057.1"/>
    </source>
</evidence>
<feature type="signal peptide" evidence="1">
    <location>
        <begin position="1"/>
        <end position="24"/>
    </location>
</feature>
<dbReference type="NCBIfam" id="TIGR02595">
    <property type="entry name" value="PEP_CTERM"/>
    <property type="match status" value="1"/>
</dbReference>
<organism evidence="3 4">
    <name type="scientific">Nibricoccus aquaticus</name>
    <dbReference type="NCBI Taxonomy" id="2576891"/>
    <lineage>
        <taxon>Bacteria</taxon>
        <taxon>Pseudomonadati</taxon>
        <taxon>Verrucomicrobiota</taxon>
        <taxon>Opitutia</taxon>
        <taxon>Opitutales</taxon>
        <taxon>Opitutaceae</taxon>
        <taxon>Nibricoccus</taxon>
    </lineage>
</organism>
<sequence length="222" mass="22039">MKKSFRSIAALLAIFIAGASSSSASVTLLLGGGVLRDSSGTAMANGGLVLLVASTTDSIFSAPLTTASTTAGSFLSGDDLILGAFSVSSSASGVAGGYTSSVTVNFTGSLNNGDLLQLYWFPTLTTGSSTIGSGTSYGVYRTDDASSSSSEIAWALPPDGPTVVLNFLTVGAGGSIADSLGNATLTTVPEPATTVALLGGAAGLFVMYRRRQRKAVTTAPAA</sequence>
<feature type="chain" id="PRO_5013149162" description="Ice-binding protein C-terminal domain-containing protein" evidence="1">
    <location>
        <begin position="25"/>
        <end position="222"/>
    </location>
</feature>
<keyword evidence="1" id="KW-0732">Signal</keyword>
<proteinExistence type="predicted"/>
<keyword evidence="4" id="KW-1185">Reference proteome</keyword>
<name>A0A290Q708_9BACT</name>
<evidence type="ECO:0000259" key="2">
    <source>
        <dbReference type="Pfam" id="PF07589"/>
    </source>
</evidence>
<accession>A0A290Q708</accession>
<evidence type="ECO:0000256" key="1">
    <source>
        <dbReference type="SAM" id="SignalP"/>
    </source>
</evidence>
<gene>
    <name evidence="3" type="ORF">CMV30_08890</name>
</gene>
<dbReference type="Pfam" id="PF07589">
    <property type="entry name" value="PEP-CTERM"/>
    <property type="match status" value="1"/>
</dbReference>
<protein>
    <recommendedName>
        <fullName evidence="2">Ice-binding protein C-terminal domain-containing protein</fullName>
    </recommendedName>
</protein>
<dbReference type="EMBL" id="CP023344">
    <property type="protein sequence ID" value="ATC64057.1"/>
    <property type="molecule type" value="Genomic_DNA"/>
</dbReference>
<feature type="domain" description="Ice-binding protein C-terminal" evidence="2">
    <location>
        <begin position="187"/>
        <end position="211"/>
    </location>
</feature>
<dbReference type="KEGG" id="vbh:CMV30_08890"/>
<dbReference type="Proteomes" id="UP000217265">
    <property type="component" value="Chromosome"/>
</dbReference>
<reference evidence="3 4" key="1">
    <citation type="submission" date="2017-09" db="EMBL/GenBank/DDBJ databases">
        <title>Complete genome sequence of Verrucomicrobial strain HZ-65, isolated from freshwater.</title>
        <authorList>
            <person name="Choi A."/>
        </authorList>
    </citation>
    <scope>NUCLEOTIDE SEQUENCE [LARGE SCALE GENOMIC DNA]</scope>
    <source>
        <strain evidence="3 4">HZ-65</strain>
    </source>
</reference>
<dbReference type="AlphaFoldDB" id="A0A290Q708"/>